<dbReference type="PANTHER" id="PTHR23248:SF9">
    <property type="entry name" value="PHOSPHOLIPID SCRAMBLASE"/>
    <property type="match status" value="1"/>
</dbReference>
<name>A0AAV5WAN8_9BILA</name>
<gene>
    <name evidence="4" type="ORF">PFISCL1PPCAC_18760</name>
</gene>
<evidence type="ECO:0000256" key="2">
    <source>
        <dbReference type="RuleBase" id="RU363116"/>
    </source>
</evidence>
<feature type="non-terminal residue" evidence="4">
    <location>
        <position position="1"/>
    </location>
</feature>
<evidence type="ECO:0000313" key="4">
    <source>
        <dbReference type="EMBL" id="GMT27463.1"/>
    </source>
</evidence>
<protein>
    <recommendedName>
        <fullName evidence="2">Phospholipid scramblase</fullName>
    </recommendedName>
</protein>
<dbReference type="EMBL" id="BTSY01000005">
    <property type="protein sequence ID" value="GMT27463.1"/>
    <property type="molecule type" value="Genomic_DNA"/>
</dbReference>
<keyword evidence="5" id="KW-1185">Reference proteome</keyword>
<dbReference type="AlphaFoldDB" id="A0AAV5WAN8"/>
<dbReference type="Pfam" id="PF03803">
    <property type="entry name" value="Scramblase"/>
    <property type="match status" value="1"/>
</dbReference>
<keyword evidence="2" id="KW-0106">Calcium</keyword>
<feature type="compositionally biased region" description="Low complexity" evidence="3">
    <location>
        <begin position="1"/>
        <end position="10"/>
    </location>
</feature>
<comment type="cofactor">
    <cofactor evidence="2">
        <name>Ca(2+)</name>
        <dbReference type="ChEBI" id="CHEBI:29108"/>
    </cofactor>
</comment>
<comment type="caution">
    <text evidence="4">The sequence shown here is derived from an EMBL/GenBank/DDBJ whole genome shotgun (WGS) entry which is preliminary data.</text>
</comment>
<reference evidence="4" key="1">
    <citation type="submission" date="2023-10" db="EMBL/GenBank/DDBJ databases">
        <title>Genome assembly of Pristionchus species.</title>
        <authorList>
            <person name="Yoshida K."/>
            <person name="Sommer R.J."/>
        </authorList>
    </citation>
    <scope>NUCLEOTIDE SEQUENCE</scope>
    <source>
        <strain evidence="4">RS5133</strain>
    </source>
</reference>
<dbReference type="GO" id="GO:0005886">
    <property type="term" value="C:plasma membrane"/>
    <property type="evidence" value="ECO:0007669"/>
    <property type="project" value="TreeGrafter"/>
</dbReference>
<dbReference type="Proteomes" id="UP001432322">
    <property type="component" value="Unassembled WGS sequence"/>
</dbReference>
<keyword evidence="2" id="KW-0449">Lipoprotein</keyword>
<sequence length="322" mass="35231">DVSHQAAVPSAPEPPPSYDQAQSGSQPQQPYGFVPTTQQPVQMVLPGQPMNQQVAYATYQPQIGAGAMPIMIQPGAPQPQIRWIAVPPSIPDCPPGLEFLHGLDRIVIRQKQDLIEIITTIEIPNRYAIETPTGEQIYYAVEDADYVQAQVMGATRGYRIKVNDGYNRVAFTISRPLQYCRAECCACCDGCKRQSTVEGAGQIYGEMYTRRACCASSLTITDESKKSVITIDGPCCCSRCCSDAEFPLKSAVNGATLGSITRKYLGYIQSNYSKADVFEIQFPSDLDVRMKAAVVGACIMIDFLEFEVASARNNSGNNNNNR</sequence>
<comment type="function">
    <text evidence="2">May mediate accelerated ATP-independent bidirectional transbilayer migration of phospholipids upon binding calcium ions that results in a loss of phospholipid asymmetry in the plasma membrane.</text>
</comment>
<organism evidence="4 5">
    <name type="scientific">Pristionchus fissidentatus</name>
    <dbReference type="NCBI Taxonomy" id="1538716"/>
    <lineage>
        <taxon>Eukaryota</taxon>
        <taxon>Metazoa</taxon>
        <taxon>Ecdysozoa</taxon>
        <taxon>Nematoda</taxon>
        <taxon>Chromadorea</taxon>
        <taxon>Rhabditida</taxon>
        <taxon>Rhabditina</taxon>
        <taxon>Diplogasteromorpha</taxon>
        <taxon>Diplogasteroidea</taxon>
        <taxon>Neodiplogasteridae</taxon>
        <taxon>Pristionchus</taxon>
    </lineage>
</organism>
<dbReference type="PANTHER" id="PTHR23248">
    <property type="entry name" value="PHOSPHOLIPID SCRAMBLASE-RELATED"/>
    <property type="match status" value="1"/>
</dbReference>
<proteinExistence type="inferred from homology"/>
<evidence type="ECO:0000313" key="5">
    <source>
        <dbReference type="Proteomes" id="UP001432322"/>
    </source>
</evidence>
<comment type="similarity">
    <text evidence="1 2">Belongs to the phospholipid scramblase family.</text>
</comment>
<dbReference type="InterPro" id="IPR005552">
    <property type="entry name" value="Scramblase"/>
</dbReference>
<evidence type="ECO:0000256" key="1">
    <source>
        <dbReference type="ARBA" id="ARBA00005350"/>
    </source>
</evidence>
<evidence type="ECO:0000256" key="3">
    <source>
        <dbReference type="SAM" id="MobiDB-lite"/>
    </source>
</evidence>
<feature type="region of interest" description="Disordered" evidence="3">
    <location>
        <begin position="1"/>
        <end position="34"/>
    </location>
</feature>
<feature type="compositionally biased region" description="Polar residues" evidence="3">
    <location>
        <begin position="19"/>
        <end position="34"/>
    </location>
</feature>
<keyword evidence="2" id="KW-0564">Palmitate</keyword>
<accession>A0AAV5WAN8</accession>
<dbReference type="GO" id="GO:0017128">
    <property type="term" value="F:phospholipid scramblase activity"/>
    <property type="evidence" value="ECO:0007669"/>
    <property type="project" value="InterPro"/>
</dbReference>